<organism evidence="3 4">
    <name type="scientific">Rhizophagus irregularis</name>
    <dbReference type="NCBI Taxonomy" id="588596"/>
    <lineage>
        <taxon>Eukaryota</taxon>
        <taxon>Fungi</taxon>
        <taxon>Fungi incertae sedis</taxon>
        <taxon>Mucoromycota</taxon>
        <taxon>Glomeromycotina</taxon>
        <taxon>Glomeromycetes</taxon>
        <taxon>Glomerales</taxon>
        <taxon>Glomeraceae</taxon>
        <taxon>Rhizophagus</taxon>
    </lineage>
</organism>
<dbReference type="InterPro" id="IPR050767">
    <property type="entry name" value="Sel1_AlgK"/>
</dbReference>
<dbReference type="Pfam" id="PF08238">
    <property type="entry name" value="Sel1"/>
    <property type="match status" value="4"/>
</dbReference>
<evidence type="ECO:0000313" key="3">
    <source>
        <dbReference type="EMBL" id="PKY51453.1"/>
    </source>
</evidence>
<dbReference type="EMBL" id="LLXI01001029">
    <property type="protein sequence ID" value="PKY51453.1"/>
    <property type="molecule type" value="Genomic_DNA"/>
</dbReference>
<name>A0A2I1GXU3_9GLOM</name>
<evidence type="ECO:0000256" key="2">
    <source>
        <dbReference type="SAM" id="MobiDB-lite"/>
    </source>
</evidence>
<proteinExistence type="inferred from homology"/>
<evidence type="ECO:0000313" key="4">
    <source>
        <dbReference type="Proteomes" id="UP000234323"/>
    </source>
</evidence>
<dbReference type="SUPFAM" id="SSF81901">
    <property type="entry name" value="HCP-like"/>
    <property type="match status" value="1"/>
</dbReference>
<dbReference type="SMART" id="SM00671">
    <property type="entry name" value="SEL1"/>
    <property type="match status" value="4"/>
</dbReference>
<dbReference type="VEuPathDB" id="FungiDB:RhiirFUN_000108"/>
<feature type="region of interest" description="Disordered" evidence="2">
    <location>
        <begin position="40"/>
        <end position="63"/>
    </location>
</feature>
<comment type="similarity">
    <text evidence="1">Belongs to the sel-1 family.</text>
</comment>
<comment type="caution">
    <text evidence="3">The sequence shown here is derived from an EMBL/GenBank/DDBJ whole genome shotgun (WGS) entry which is preliminary data.</text>
</comment>
<reference evidence="3 4" key="1">
    <citation type="submission" date="2015-10" db="EMBL/GenBank/DDBJ databases">
        <title>Genome analyses suggest a sexual origin of heterokaryosis in a supposedly ancient asexual fungus.</title>
        <authorList>
            <person name="Ropars J."/>
            <person name="Sedzielewska K."/>
            <person name="Noel J."/>
            <person name="Charron P."/>
            <person name="Farinelli L."/>
            <person name="Marton T."/>
            <person name="Kruger M."/>
            <person name="Pelin A."/>
            <person name="Brachmann A."/>
            <person name="Corradi N."/>
        </authorList>
    </citation>
    <scope>NUCLEOTIDE SEQUENCE [LARGE SCALE GENOMIC DNA]</scope>
    <source>
        <strain evidence="3 4">A4</strain>
    </source>
</reference>
<dbReference type="PANTHER" id="PTHR11102">
    <property type="entry name" value="SEL-1-LIKE PROTEIN"/>
    <property type="match status" value="1"/>
</dbReference>
<keyword evidence="4" id="KW-1185">Reference proteome</keyword>
<sequence>MRIKALIKLKIKLVSTYLFINDLLKIIDVVLLDTPPPSSPVSSNINEDTPPPSSPISSKNNENERKSNTLLEEIFQAYLKYHNNGFTKSFDFYKFLENHKAKSREILNYFANNQATQHYKVIIGIFHYKGFGVDKDLDMAFKWYTHASQHNVINGYYHVGRCYHYGYGIKKDLIKAFKFYQIAANNGCNIALHYLANFYEYGYGIQKNNFKAYELYKNSAKNGFIPSQYSLAICYEYGIDTLDNQLPVNKGKALKWYKLYQENDGTHKVSEYINNIKKELVSIYFFFYFVYLNFNNELLINCIYSDRNNKKNPI</sequence>
<dbReference type="AlphaFoldDB" id="A0A2I1GXU3"/>
<protein>
    <submittedName>
        <fullName evidence="3">HCP-like protein</fullName>
    </submittedName>
</protein>
<gene>
    <name evidence="3" type="ORF">RhiirA4_493903</name>
</gene>
<accession>A0A2I1GXU3</accession>
<dbReference type="Proteomes" id="UP000234323">
    <property type="component" value="Unassembled WGS sequence"/>
</dbReference>
<dbReference type="InterPro" id="IPR006597">
    <property type="entry name" value="Sel1-like"/>
</dbReference>
<dbReference type="Gene3D" id="1.25.40.10">
    <property type="entry name" value="Tetratricopeptide repeat domain"/>
    <property type="match status" value="1"/>
</dbReference>
<dbReference type="VEuPathDB" id="FungiDB:RhiirA1_317456"/>
<dbReference type="InterPro" id="IPR011990">
    <property type="entry name" value="TPR-like_helical_dom_sf"/>
</dbReference>
<dbReference type="PANTHER" id="PTHR11102:SF160">
    <property type="entry name" value="ERAD-ASSOCIATED E3 UBIQUITIN-PROTEIN LIGASE COMPONENT HRD3"/>
    <property type="match status" value="1"/>
</dbReference>
<dbReference type="VEuPathDB" id="FungiDB:FUN_021035"/>
<evidence type="ECO:0000256" key="1">
    <source>
        <dbReference type="ARBA" id="ARBA00038101"/>
    </source>
</evidence>